<keyword evidence="4" id="KW-1185">Reference proteome</keyword>
<evidence type="ECO:0000313" key="3">
    <source>
        <dbReference type="EMBL" id="OTF95177.1"/>
    </source>
</evidence>
<feature type="region of interest" description="Disordered" evidence="1">
    <location>
        <begin position="1"/>
        <end position="40"/>
    </location>
</feature>
<evidence type="ECO:0000256" key="1">
    <source>
        <dbReference type="SAM" id="MobiDB-lite"/>
    </source>
</evidence>
<name>A0A251S8K9_HELAN</name>
<keyword evidence="2" id="KW-1133">Transmembrane helix</keyword>
<protein>
    <submittedName>
        <fullName evidence="3">Uncharacterized protein</fullName>
    </submittedName>
</protein>
<organism evidence="3 4">
    <name type="scientific">Helianthus annuus</name>
    <name type="common">Common sunflower</name>
    <dbReference type="NCBI Taxonomy" id="4232"/>
    <lineage>
        <taxon>Eukaryota</taxon>
        <taxon>Viridiplantae</taxon>
        <taxon>Streptophyta</taxon>
        <taxon>Embryophyta</taxon>
        <taxon>Tracheophyta</taxon>
        <taxon>Spermatophyta</taxon>
        <taxon>Magnoliopsida</taxon>
        <taxon>eudicotyledons</taxon>
        <taxon>Gunneridae</taxon>
        <taxon>Pentapetalae</taxon>
        <taxon>asterids</taxon>
        <taxon>campanulids</taxon>
        <taxon>Asterales</taxon>
        <taxon>Asteraceae</taxon>
        <taxon>Asteroideae</taxon>
        <taxon>Heliantheae alliance</taxon>
        <taxon>Heliantheae</taxon>
        <taxon>Helianthus</taxon>
    </lineage>
</organism>
<dbReference type="InParanoid" id="A0A251S8K9"/>
<reference evidence="4" key="1">
    <citation type="journal article" date="2017" name="Nature">
        <title>The sunflower genome provides insights into oil metabolism, flowering and Asterid evolution.</title>
        <authorList>
            <person name="Badouin H."/>
            <person name="Gouzy J."/>
            <person name="Grassa C.J."/>
            <person name="Murat F."/>
            <person name="Staton S.E."/>
            <person name="Cottret L."/>
            <person name="Lelandais-Briere C."/>
            <person name="Owens G.L."/>
            <person name="Carrere S."/>
            <person name="Mayjonade B."/>
            <person name="Legrand L."/>
            <person name="Gill N."/>
            <person name="Kane N.C."/>
            <person name="Bowers J.E."/>
            <person name="Hubner S."/>
            <person name="Bellec A."/>
            <person name="Berard A."/>
            <person name="Berges H."/>
            <person name="Blanchet N."/>
            <person name="Boniface M.C."/>
            <person name="Brunel D."/>
            <person name="Catrice O."/>
            <person name="Chaidir N."/>
            <person name="Claudel C."/>
            <person name="Donnadieu C."/>
            <person name="Faraut T."/>
            <person name="Fievet G."/>
            <person name="Helmstetter N."/>
            <person name="King M."/>
            <person name="Knapp S.J."/>
            <person name="Lai Z."/>
            <person name="Le Paslier M.C."/>
            <person name="Lippi Y."/>
            <person name="Lorenzon L."/>
            <person name="Mandel J.R."/>
            <person name="Marage G."/>
            <person name="Marchand G."/>
            <person name="Marquand E."/>
            <person name="Bret-Mestries E."/>
            <person name="Morien E."/>
            <person name="Nambeesan S."/>
            <person name="Nguyen T."/>
            <person name="Pegot-Espagnet P."/>
            <person name="Pouilly N."/>
            <person name="Raftis F."/>
            <person name="Sallet E."/>
            <person name="Schiex T."/>
            <person name="Thomas J."/>
            <person name="Vandecasteele C."/>
            <person name="Vares D."/>
            <person name="Vear F."/>
            <person name="Vautrin S."/>
            <person name="Crespi M."/>
            <person name="Mangin B."/>
            <person name="Burke J.M."/>
            <person name="Salse J."/>
            <person name="Munos S."/>
            <person name="Vincourt P."/>
            <person name="Rieseberg L.H."/>
            <person name="Langlade N.B."/>
        </authorList>
    </citation>
    <scope>NUCLEOTIDE SEQUENCE [LARGE SCALE GENOMIC DNA]</scope>
    <source>
        <strain evidence="4">cv. SF193</strain>
    </source>
</reference>
<feature type="compositionally biased region" description="Basic and acidic residues" evidence="1">
    <location>
        <begin position="28"/>
        <end position="37"/>
    </location>
</feature>
<keyword evidence="2" id="KW-0472">Membrane</keyword>
<feature type="transmembrane region" description="Helical" evidence="2">
    <location>
        <begin position="83"/>
        <end position="102"/>
    </location>
</feature>
<dbReference type="Proteomes" id="UP000215914">
    <property type="component" value="Chromosome 15"/>
</dbReference>
<dbReference type="EMBL" id="CM007904">
    <property type="protein sequence ID" value="OTF95177.1"/>
    <property type="molecule type" value="Genomic_DNA"/>
</dbReference>
<dbReference type="AlphaFoldDB" id="A0A251S8K9"/>
<keyword evidence="2" id="KW-0812">Transmembrane</keyword>
<evidence type="ECO:0000313" key="4">
    <source>
        <dbReference type="Proteomes" id="UP000215914"/>
    </source>
</evidence>
<accession>A0A251S8K9</accession>
<evidence type="ECO:0000256" key="2">
    <source>
        <dbReference type="SAM" id="Phobius"/>
    </source>
</evidence>
<gene>
    <name evidence="3" type="ORF">HannXRQ_Chr15g0480221</name>
</gene>
<proteinExistence type="predicted"/>
<sequence length="108" mass="12838">MMNFEMMNPYTKSGNVKYVPSSQSQSSRNRESSRNRDFVPSSSFFSINRRFHLNPKTSVFFGIRRKAAIEVEFFIRSQHLCSIFLWAWVFSVQSLGFIFPFYHFNMLI</sequence>